<dbReference type="Proteomes" id="UP000016933">
    <property type="component" value="Unassembled WGS sequence"/>
</dbReference>
<feature type="region of interest" description="Disordered" evidence="2">
    <location>
        <begin position="337"/>
        <end position="579"/>
    </location>
</feature>
<dbReference type="OMA" id="NMPVQAK"/>
<proteinExistence type="predicted"/>
<dbReference type="eggNOG" id="ENOG502SF16">
    <property type="taxonomic scope" value="Eukaryota"/>
</dbReference>
<feature type="compositionally biased region" description="Acidic residues" evidence="2">
    <location>
        <begin position="434"/>
        <end position="447"/>
    </location>
</feature>
<keyword evidence="4" id="KW-1185">Reference proteome</keyword>
<dbReference type="STRING" id="675120.N1PM06"/>
<feature type="compositionally biased region" description="Basic and acidic residues" evidence="2">
    <location>
        <begin position="340"/>
        <end position="364"/>
    </location>
</feature>
<evidence type="ECO:0000313" key="3">
    <source>
        <dbReference type="EMBL" id="EME42575.1"/>
    </source>
</evidence>
<organism evidence="3 4">
    <name type="scientific">Dothistroma septosporum (strain NZE10 / CBS 128990)</name>
    <name type="common">Red band needle blight fungus</name>
    <name type="synonym">Mycosphaerella pini</name>
    <dbReference type="NCBI Taxonomy" id="675120"/>
    <lineage>
        <taxon>Eukaryota</taxon>
        <taxon>Fungi</taxon>
        <taxon>Dikarya</taxon>
        <taxon>Ascomycota</taxon>
        <taxon>Pezizomycotina</taxon>
        <taxon>Dothideomycetes</taxon>
        <taxon>Dothideomycetidae</taxon>
        <taxon>Mycosphaerellales</taxon>
        <taxon>Mycosphaerellaceae</taxon>
        <taxon>Dothistroma</taxon>
    </lineage>
</organism>
<dbReference type="HOGENOM" id="CLU_022827_0_0_1"/>
<name>N1PM06_DOTSN</name>
<feature type="compositionally biased region" description="Polar residues" evidence="2">
    <location>
        <begin position="414"/>
        <end position="426"/>
    </location>
</feature>
<dbReference type="EMBL" id="KB446541">
    <property type="protein sequence ID" value="EME42575.1"/>
    <property type="molecule type" value="Genomic_DNA"/>
</dbReference>
<accession>N1PM06</accession>
<gene>
    <name evidence="3" type="ORF">DOTSEDRAFT_81413</name>
</gene>
<reference evidence="4" key="1">
    <citation type="journal article" date="2012" name="PLoS Genet.">
        <title>The genomes of the fungal plant pathogens Cladosporium fulvum and Dothistroma septosporum reveal adaptation to different hosts and lifestyles but also signatures of common ancestry.</title>
        <authorList>
            <person name="de Wit P.J.G.M."/>
            <person name="van der Burgt A."/>
            <person name="Oekmen B."/>
            <person name="Stergiopoulos I."/>
            <person name="Abd-Elsalam K.A."/>
            <person name="Aerts A.L."/>
            <person name="Bahkali A.H."/>
            <person name="Beenen H.G."/>
            <person name="Chettri P."/>
            <person name="Cox M.P."/>
            <person name="Datema E."/>
            <person name="de Vries R.P."/>
            <person name="Dhillon B."/>
            <person name="Ganley A.R."/>
            <person name="Griffiths S.A."/>
            <person name="Guo Y."/>
            <person name="Hamelin R.C."/>
            <person name="Henrissat B."/>
            <person name="Kabir M.S."/>
            <person name="Jashni M.K."/>
            <person name="Kema G."/>
            <person name="Klaubauf S."/>
            <person name="Lapidus A."/>
            <person name="Levasseur A."/>
            <person name="Lindquist E."/>
            <person name="Mehrabi R."/>
            <person name="Ohm R.A."/>
            <person name="Owen T.J."/>
            <person name="Salamov A."/>
            <person name="Schwelm A."/>
            <person name="Schijlen E."/>
            <person name="Sun H."/>
            <person name="van den Burg H.A."/>
            <person name="van Ham R.C.H.J."/>
            <person name="Zhang S."/>
            <person name="Goodwin S.B."/>
            <person name="Grigoriev I.V."/>
            <person name="Collemare J."/>
            <person name="Bradshaw R.E."/>
        </authorList>
    </citation>
    <scope>NUCLEOTIDE SEQUENCE [LARGE SCALE GENOMIC DNA]</scope>
    <source>
        <strain evidence="4">NZE10 / CBS 128990</strain>
    </source>
</reference>
<sequence length="647" mass="71916">MELKYAQSTHLVDIIAKDEDMRRLRFDIHILEDDNNELRDLLTQEEDRSNNFEVLVNENLARAEEAEARLQDAETMLRVREQEVGTLQAEAKALKTTVQDSETFLTEKLALTRELSVLRPELEHLKAQAASAEALMTEKLELQRQVSNMQCEVENVKRDLKRAQAKRRNTGVEIAQEEQVDDLKRQLAKEKRARQRAEQAAETTQNDSSVDDVRKELAREKRARQKAEEELEAALENTQVEGVRKDLLREKKAKQKLEETVESLREELGRERKVAARAAKRADATAETDEQLEELRHEFLAEKKERTKSEKAMQKAAEDFEAQKQLLDEKLGQFRTKLRSTKEKLKETEAELEAAREEAAESRKGAKASVPAEKNTKKRSAAAFDADATTLGTPGDGQAAKRGRKAGAGIGEKSSFSMTPFLNKTASILPDSPADADDGERDEEEVDVPTPTLEPAKSKKQPLAPKPANDGNIRRKHAGRPRKQKATLPALEMVMEEAEDAHSQGQENAPAAKSATKVRTKTTDGSDEQSGDVEKRKKRKSLVDFASFNPEPEVKKREKKSRKLGGTGKTLFDEEEESAVPAKALPGKMFLGGRGFGALGAGQKKASGFLGASKIGSSILMTAGDGSGFTFSPLKRRRGNLDDTLRG</sequence>
<feature type="region of interest" description="Disordered" evidence="2">
    <location>
        <begin position="187"/>
        <end position="213"/>
    </location>
</feature>
<dbReference type="OrthoDB" id="20105at2759"/>
<feature type="coiled-coil region" evidence="1">
    <location>
        <begin position="21"/>
        <end position="90"/>
    </location>
</feature>
<reference evidence="3 4" key="2">
    <citation type="journal article" date="2012" name="PLoS Pathog.">
        <title>Diverse lifestyles and strategies of plant pathogenesis encoded in the genomes of eighteen Dothideomycetes fungi.</title>
        <authorList>
            <person name="Ohm R.A."/>
            <person name="Feau N."/>
            <person name="Henrissat B."/>
            <person name="Schoch C.L."/>
            <person name="Horwitz B.A."/>
            <person name="Barry K.W."/>
            <person name="Condon B.J."/>
            <person name="Copeland A.C."/>
            <person name="Dhillon B."/>
            <person name="Glaser F."/>
            <person name="Hesse C.N."/>
            <person name="Kosti I."/>
            <person name="LaButti K."/>
            <person name="Lindquist E.A."/>
            <person name="Lucas S."/>
            <person name="Salamov A.A."/>
            <person name="Bradshaw R.E."/>
            <person name="Ciuffetti L."/>
            <person name="Hamelin R.C."/>
            <person name="Kema G.H.J."/>
            <person name="Lawrence C."/>
            <person name="Scott J.A."/>
            <person name="Spatafora J.W."/>
            <person name="Turgeon B.G."/>
            <person name="de Wit P.J.G.M."/>
            <person name="Zhong S."/>
            <person name="Goodwin S.B."/>
            <person name="Grigoriev I.V."/>
        </authorList>
    </citation>
    <scope>NUCLEOTIDE SEQUENCE [LARGE SCALE GENOMIC DNA]</scope>
    <source>
        <strain evidence="4">NZE10 / CBS 128990</strain>
    </source>
</reference>
<feature type="compositionally biased region" description="Basic and acidic residues" evidence="2">
    <location>
        <begin position="187"/>
        <end position="199"/>
    </location>
</feature>
<feature type="compositionally biased region" description="Basic residues" evidence="2">
    <location>
        <begin position="474"/>
        <end position="485"/>
    </location>
</feature>
<dbReference type="AlphaFoldDB" id="N1PM06"/>
<evidence type="ECO:0000256" key="1">
    <source>
        <dbReference type="SAM" id="Coils"/>
    </source>
</evidence>
<evidence type="ECO:0000256" key="2">
    <source>
        <dbReference type="SAM" id="MobiDB-lite"/>
    </source>
</evidence>
<evidence type="ECO:0000313" key="4">
    <source>
        <dbReference type="Proteomes" id="UP000016933"/>
    </source>
</evidence>
<keyword evidence="1" id="KW-0175">Coiled coil</keyword>
<protein>
    <submittedName>
        <fullName evidence="3">Uncharacterized protein</fullName>
    </submittedName>
</protein>